<proteinExistence type="inferred from homology"/>
<dbReference type="GO" id="GO:0015288">
    <property type="term" value="F:porin activity"/>
    <property type="evidence" value="ECO:0007669"/>
    <property type="project" value="TreeGrafter"/>
</dbReference>
<evidence type="ECO:0000256" key="3">
    <source>
        <dbReference type="ARBA" id="ARBA00022729"/>
    </source>
</evidence>
<organism evidence="5 6">
    <name type="scientific">Stutzerimonas nosocomialis</name>
    <dbReference type="NCBI Taxonomy" id="1056496"/>
    <lineage>
        <taxon>Bacteria</taxon>
        <taxon>Pseudomonadati</taxon>
        <taxon>Pseudomonadota</taxon>
        <taxon>Gammaproteobacteria</taxon>
        <taxon>Pseudomonadales</taxon>
        <taxon>Pseudomonadaceae</taxon>
        <taxon>Stutzerimonas</taxon>
    </lineage>
</organism>
<dbReference type="PANTHER" id="PTHR34596:SF2">
    <property type="entry name" value="CHITOPORIN"/>
    <property type="match status" value="1"/>
</dbReference>
<sequence>MLKTPIARAVALATLGASLTIPTMAHAEFIKDSKAGLELRNFYYNNDFRDPASATSRGQSKQEEWAQGFLLRFESGFTEGTVGFGLDAMGLLGVKLDGGGGSGGTGLLPADLSSVNAAQRKAGSQDDYSHITYAAKARISKSTLKVGDLQLKNMAIASSDSRLLPQTFQGGQLNSMEIAGLTLDAGYLNRVNNRDSTNNQDIILSNVSGTNASGIRMNSGRQNLTDEFQFVGGTYKVMDNLTAAYYYSNLEEMYKQHSFNVVHVLPLADKQSLKTDLRYARSKDDGSTNIDNKAFGAMVTYALSGHSFGLGYQQMNGDTGFAYVGGTDPFLVNYVQVGHFGNREEKSWQARYDFNFASVGIPGLTFMTRYLTGDNIELGAGVAEGKEWERNTDIAYVFQNGALKNLGIRWRNATMRTNLPGVRDVDQNRLIVSYTLPLM</sequence>
<comment type="similarity">
    <text evidence="1">Belongs to the outer membrane porin (Opr) (TC 1.B.25) family.</text>
</comment>
<keyword evidence="2" id="KW-0813">Transport</keyword>
<dbReference type="Gene3D" id="2.40.160.10">
    <property type="entry name" value="Porin"/>
    <property type="match status" value="1"/>
</dbReference>
<name>A0A5R9QHD4_9GAMM</name>
<dbReference type="RefSeq" id="WP_138407561.1">
    <property type="nucleotide sequence ID" value="NZ_QLAE01000007.1"/>
</dbReference>
<dbReference type="AlphaFoldDB" id="A0A5R9QHD4"/>
<dbReference type="OrthoDB" id="6759120at2"/>
<evidence type="ECO:0000256" key="1">
    <source>
        <dbReference type="ARBA" id="ARBA00009075"/>
    </source>
</evidence>
<feature type="signal peptide" evidence="4">
    <location>
        <begin position="1"/>
        <end position="27"/>
    </location>
</feature>
<evidence type="ECO:0000313" key="5">
    <source>
        <dbReference type="EMBL" id="TLX64637.1"/>
    </source>
</evidence>
<protein>
    <submittedName>
        <fullName evidence="5">Outer membrane porin, OprD family</fullName>
    </submittedName>
</protein>
<keyword evidence="6" id="KW-1185">Reference proteome</keyword>
<comment type="caution">
    <text evidence="5">The sequence shown here is derived from an EMBL/GenBank/DDBJ whole genome shotgun (WGS) entry which is preliminary data.</text>
</comment>
<feature type="chain" id="PRO_5024450343" evidence="4">
    <location>
        <begin position="28"/>
        <end position="439"/>
    </location>
</feature>
<evidence type="ECO:0000256" key="2">
    <source>
        <dbReference type="ARBA" id="ARBA00022448"/>
    </source>
</evidence>
<dbReference type="InterPro" id="IPR005318">
    <property type="entry name" value="OM_porin_bac"/>
</dbReference>
<accession>A0A5R9QHD4</accession>
<evidence type="ECO:0000313" key="6">
    <source>
        <dbReference type="Proteomes" id="UP000306753"/>
    </source>
</evidence>
<reference evidence="5 6" key="1">
    <citation type="journal article" date="2017" name="Eur. J. Clin. Microbiol. Infect. Dis.">
        <title>Uncommonly isolated clinical Pseudomonas: identification and phylogenetic assignation.</title>
        <authorList>
            <person name="Mulet M."/>
            <person name="Gomila M."/>
            <person name="Ramirez A."/>
            <person name="Cardew S."/>
            <person name="Moore E.R."/>
            <person name="Lalucat J."/>
            <person name="Garcia-Valdes E."/>
        </authorList>
    </citation>
    <scope>NUCLEOTIDE SEQUENCE [LARGE SCALE GENOMIC DNA]</scope>
    <source>
        <strain evidence="5 6">SD129</strain>
    </source>
</reference>
<dbReference type="Pfam" id="PF03573">
    <property type="entry name" value="OprD"/>
    <property type="match status" value="1"/>
</dbReference>
<gene>
    <name evidence="5" type="ORF">DN820_04210</name>
</gene>
<dbReference type="GO" id="GO:0016020">
    <property type="term" value="C:membrane"/>
    <property type="evidence" value="ECO:0007669"/>
    <property type="project" value="InterPro"/>
</dbReference>
<dbReference type="InterPro" id="IPR023614">
    <property type="entry name" value="Porin_dom_sf"/>
</dbReference>
<keyword evidence="3 4" id="KW-0732">Signal</keyword>
<dbReference type="PANTHER" id="PTHR34596">
    <property type="entry name" value="CHITOPORIN"/>
    <property type="match status" value="1"/>
</dbReference>
<dbReference type="Proteomes" id="UP000306753">
    <property type="component" value="Unassembled WGS sequence"/>
</dbReference>
<dbReference type="EMBL" id="QLAG01000004">
    <property type="protein sequence ID" value="TLX64637.1"/>
    <property type="molecule type" value="Genomic_DNA"/>
</dbReference>
<evidence type="ECO:0000256" key="4">
    <source>
        <dbReference type="SAM" id="SignalP"/>
    </source>
</evidence>